<dbReference type="RefSeq" id="XP_033686278.1">
    <property type="nucleotide sequence ID" value="XM_033821495.1"/>
</dbReference>
<dbReference type="EMBL" id="ML987193">
    <property type="protein sequence ID" value="KAF2251274.1"/>
    <property type="molecule type" value="Genomic_DNA"/>
</dbReference>
<dbReference type="InterPro" id="IPR032675">
    <property type="entry name" value="LRR_dom_sf"/>
</dbReference>
<dbReference type="Gene3D" id="3.80.10.10">
    <property type="entry name" value="Ribonuclease Inhibitor"/>
    <property type="match status" value="1"/>
</dbReference>
<evidence type="ECO:0008006" key="3">
    <source>
        <dbReference type="Google" id="ProtNLM"/>
    </source>
</evidence>
<evidence type="ECO:0000313" key="2">
    <source>
        <dbReference type="Proteomes" id="UP000800094"/>
    </source>
</evidence>
<sequence>MGLLDLPTELLDGILDLTLPSGIESFALTCKTAYALAAPQVQRHNALKRQWRRTTNYSTPRHGDTLRILYEISRDPLVAEYIESLDLWNEEEPGPDEEEDAGREGGLLDDFRTDQAAMEKLKEMVTASEFLDGDGQEWWEQIVKEEEAYDGDNQHLSHATIALLGLLPNLKTLRLWPDWLEISRSSPKHDKWLRTMNEGLKRIVNRAGQGSGRPLGKLQAIVPYMWAGYEERTGLQDVQAFMTLPSLTELYLVSCIAVDDGYSGIPFEWAAPGLMSHLTRIELASCCMDADGLSALVSHTPKLSIFRYSHETKWHGCEHDWNPGSFIEALARNCGNTITELAITIDTLYGEIINGASSFLFFPKLEILEVDVRIFCGPPVESGQQLGENAVMPEGARPWTKEDIPCIGSMMPKSIVQLSINTEFPEPDEMALKSLLKNLKEQRAERLHKLETVILRQYSNDSAHEFAINAGATLEAFDHGVENVRPRHTMPLWKREFAERTAWLRS</sequence>
<reference evidence="1" key="1">
    <citation type="journal article" date="2020" name="Stud. Mycol.">
        <title>101 Dothideomycetes genomes: a test case for predicting lifestyles and emergence of pathogens.</title>
        <authorList>
            <person name="Haridas S."/>
            <person name="Albert R."/>
            <person name="Binder M."/>
            <person name="Bloem J."/>
            <person name="Labutti K."/>
            <person name="Salamov A."/>
            <person name="Andreopoulos B."/>
            <person name="Baker S."/>
            <person name="Barry K."/>
            <person name="Bills G."/>
            <person name="Bluhm B."/>
            <person name="Cannon C."/>
            <person name="Castanera R."/>
            <person name="Culley D."/>
            <person name="Daum C."/>
            <person name="Ezra D."/>
            <person name="Gonzalez J."/>
            <person name="Henrissat B."/>
            <person name="Kuo A."/>
            <person name="Liang C."/>
            <person name="Lipzen A."/>
            <person name="Lutzoni F."/>
            <person name="Magnuson J."/>
            <person name="Mondo S."/>
            <person name="Nolan M."/>
            <person name="Ohm R."/>
            <person name="Pangilinan J."/>
            <person name="Park H.-J."/>
            <person name="Ramirez L."/>
            <person name="Alfaro M."/>
            <person name="Sun H."/>
            <person name="Tritt A."/>
            <person name="Yoshinaga Y."/>
            <person name="Zwiers L.-H."/>
            <person name="Turgeon B."/>
            <person name="Goodwin S."/>
            <person name="Spatafora J."/>
            <person name="Crous P."/>
            <person name="Grigoriev I."/>
        </authorList>
    </citation>
    <scope>NUCLEOTIDE SEQUENCE</scope>
    <source>
        <strain evidence="1">CBS 122368</strain>
    </source>
</reference>
<proteinExistence type="predicted"/>
<protein>
    <recommendedName>
        <fullName evidence="3">F-box domain-containing protein</fullName>
    </recommendedName>
</protein>
<dbReference type="AlphaFoldDB" id="A0A6A6IKY4"/>
<dbReference type="SUPFAM" id="SSF52047">
    <property type="entry name" value="RNI-like"/>
    <property type="match status" value="1"/>
</dbReference>
<organism evidence="1 2">
    <name type="scientific">Trematosphaeria pertusa</name>
    <dbReference type="NCBI Taxonomy" id="390896"/>
    <lineage>
        <taxon>Eukaryota</taxon>
        <taxon>Fungi</taxon>
        <taxon>Dikarya</taxon>
        <taxon>Ascomycota</taxon>
        <taxon>Pezizomycotina</taxon>
        <taxon>Dothideomycetes</taxon>
        <taxon>Pleosporomycetidae</taxon>
        <taxon>Pleosporales</taxon>
        <taxon>Massarineae</taxon>
        <taxon>Trematosphaeriaceae</taxon>
        <taxon>Trematosphaeria</taxon>
    </lineage>
</organism>
<name>A0A6A6IKY4_9PLEO</name>
<accession>A0A6A6IKY4</accession>
<gene>
    <name evidence="1" type="ORF">BU26DRAFT_279643</name>
</gene>
<evidence type="ECO:0000313" key="1">
    <source>
        <dbReference type="EMBL" id="KAF2251274.1"/>
    </source>
</evidence>
<dbReference type="GeneID" id="54574825"/>
<dbReference type="Proteomes" id="UP000800094">
    <property type="component" value="Unassembled WGS sequence"/>
</dbReference>
<dbReference type="OrthoDB" id="5421601at2759"/>
<keyword evidence="2" id="KW-1185">Reference proteome</keyword>